<evidence type="ECO:0000313" key="1">
    <source>
        <dbReference type="EMBL" id="GME79853.1"/>
    </source>
</evidence>
<organism evidence="1 2">
    <name type="scientific">Ambrosiozyma monospora</name>
    <name type="common">Yeast</name>
    <name type="synonym">Endomycopsis monosporus</name>
    <dbReference type="NCBI Taxonomy" id="43982"/>
    <lineage>
        <taxon>Eukaryota</taxon>
        <taxon>Fungi</taxon>
        <taxon>Dikarya</taxon>
        <taxon>Ascomycota</taxon>
        <taxon>Saccharomycotina</taxon>
        <taxon>Pichiomycetes</taxon>
        <taxon>Pichiales</taxon>
        <taxon>Pichiaceae</taxon>
        <taxon>Ambrosiozyma</taxon>
    </lineage>
</organism>
<keyword evidence="2" id="KW-1185">Reference proteome</keyword>
<reference evidence="1" key="1">
    <citation type="submission" date="2023-04" db="EMBL/GenBank/DDBJ databases">
        <title>Ambrosiozyma monospora NBRC 10751.</title>
        <authorList>
            <person name="Ichikawa N."/>
            <person name="Sato H."/>
            <person name="Tonouchi N."/>
        </authorList>
    </citation>
    <scope>NUCLEOTIDE SEQUENCE</scope>
    <source>
        <strain evidence="1">NBRC 10751</strain>
    </source>
</reference>
<evidence type="ECO:0000313" key="2">
    <source>
        <dbReference type="Proteomes" id="UP001165064"/>
    </source>
</evidence>
<gene>
    <name evidence="1" type="ORF">Amon02_000415500</name>
</gene>
<dbReference type="EMBL" id="BSXS01002789">
    <property type="protein sequence ID" value="GME79853.1"/>
    <property type="molecule type" value="Genomic_DNA"/>
</dbReference>
<comment type="caution">
    <text evidence="1">The sequence shown here is derived from an EMBL/GenBank/DDBJ whole genome shotgun (WGS) entry which is preliminary data.</text>
</comment>
<proteinExistence type="predicted"/>
<sequence length="67" mass="7514">MSNPSNFNYSSQSSQIEPDLNLEAISTTSDPDEPKPTTAFRGNEFHEKDISFKLVRLVVTDTPRELA</sequence>
<accession>A0ACB5T2F2</accession>
<name>A0ACB5T2F2_AMBMO</name>
<protein>
    <submittedName>
        <fullName evidence="1">Unnamed protein product</fullName>
    </submittedName>
</protein>
<dbReference type="Proteomes" id="UP001165064">
    <property type="component" value="Unassembled WGS sequence"/>
</dbReference>